<dbReference type="Proteomes" id="UP001273505">
    <property type="component" value="Unassembled WGS sequence"/>
</dbReference>
<evidence type="ECO:0000256" key="5">
    <source>
        <dbReference type="ARBA" id="ARBA00048200"/>
    </source>
</evidence>
<keyword evidence="6" id="KW-0521">NADP</keyword>
<comment type="function">
    <text evidence="6">Catalyzes the reduction of dTDP-6-deoxy-L-lyxo-4-hexulose to yield dTDP-L-rhamnose.</text>
</comment>
<feature type="domain" description="RmlD-like substrate binding" evidence="7">
    <location>
        <begin position="1"/>
        <end position="280"/>
    </location>
</feature>
<dbReference type="InterPro" id="IPR029903">
    <property type="entry name" value="RmlD-like-bd"/>
</dbReference>
<proteinExistence type="inferred from homology"/>
<evidence type="ECO:0000256" key="1">
    <source>
        <dbReference type="ARBA" id="ARBA00004781"/>
    </source>
</evidence>
<keyword evidence="6" id="KW-0560">Oxidoreductase</keyword>
<dbReference type="Gene3D" id="3.40.50.720">
    <property type="entry name" value="NAD(P)-binding Rossmann-like Domain"/>
    <property type="match status" value="1"/>
</dbReference>
<dbReference type="PANTHER" id="PTHR10491:SF4">
    <property type="entry name" value="METHIONINE ADENOSYLTRANSFERASE 2 SUBUNIT BETA"/>
    <property type="match status" value="1"/>
</dbReference>
<evidence type="ECO:0000259" key="7">
    <source>
        <dbReference type="Pfam" id="PF04321"/>
    </source>
</evidence>
<dbReference type="EC" id="1.1.1.133" evidence="3 6"/>
<dbReference type="Pfam" id="PF04321">
    <property type="entry name" value="RmlD_sub_bind"/>
    <property type="match status" value="1"/>
</dbReference>
<sequence length="290" mass="32123">MKLLLTDSSHSLGVAIEHELEREPFNLLQPARADIDWRDANAVAEYIAAQRPDIVINTLGWGDSSISADTDLLPVAAHNVAAACANHGIVMVQLSSYRVFGDDNKSKHSDTDECAPNSELGQAFYQAEQAVLRSQEKVLVLRTSWLIAGYGDNRLTHLLQALDGDRVWQLNTRLRGAPTALSDLARITVAIIKQMNCGADCWGIYQYCSGDACNQVEFAEQLWEALRQQGYQGGEPHWDVIDETPQGEPVSAVLSSLKLRNDFGVQSRTWRTYLVPIIKQWLSSKTGADQ</sequence>
<comment type="caution">
    <text evidence="8">The sequence shown here is derived from an EMBL/GenBank/DDBJ whole genome shotgun (WGS) entry which is preliminary data.</text>
</comment>
<dbReference type="RefSeq" id="WP_302723470.1">
    <property type="nucleotide sequence ID" value="NZ_JAULRU010000617.1"/>
</dbReference>
<evidence type="ECO:0000256" key="6">
    <source>
        <dbReference type="RuleBase" id="RU364082"/>
    </source>
</evidence>
<dbReference type="EMBL" id="JAXAFO010000008">
    <property type="protein sequence ID" value="MDX6848977.1"/>
    <property type="molecule type" value="Genomic_DNA"/>
</dbReference>
<organism evidence="8 9">
    <name type="scientific">Gilvimarinus gilvus</name>
    <dbReference type="NCBI Taxonomy" id="3058038"/>
    <lineage>
        <taxon>Bacteria</taxon>
        <taxon>Pseudomonadati</taxon>
        <taxon>Pseudomonadota</taxon>
        <taxon>Gammaproteobacteria</taxon>
        <taxon>Cellvibrionales</taxon>
        <taxon>Cellvibrionaceae</taxon>
        <taxon>Gilvimarinus</taxon>
    </lineage>
</organism>
<reference evidence="8 9" key="1">
    <citation type="submission" date="2023-11" db="EMBL/GenBank/DDBJ databases">
        <title>Gilvimarinus fulvus sp. nov., isolated from the surface of Kelp.</title>
        <authorList>
            <person name="Sun Y.Y."/>
            <person name="Gong Y."/>
            <person name="Du Z.J."/>
        </authorList>
    </citation>
    <scope>NUCLEOTIDE SEQUENCE [LARGE SCALE GENOMIC DNA]</scope>
    <source>
        <strain evidence="8 9">SDUM040013</strain>
    </source>
</reference>
<comment type="pathway">
    <text evidence="1 6">Carbohydrate biosynthesis; dTDP-L-rhamnose biosynthesis.</text>
</comment>
<name>A0ABU4RVU2_9GAMM</name>
<accession>A0ABU4RVU2</accession>
<evidence type="ECO:0000313" key="9">
    <source>
        <dbReference type="Proteomes" id="UP001273505"/>
    </source>
</evidence>
<protein>
    <recommendedName>
        <fullName evidence="4 6">dTDP-4-dehydrorhamnose reductase</fullName>
        <ecNumber evidence="3 6">1.1.1.133</ecNumber>
    </recommendedName>
</protein>
<evidence type="ECO:0000256" key="4">
    <source>
        <dbReference type="ARBA" id="ARBA00017099"/>
    </source>
</evidence>
<gene>
    <name evidence="8" type="ORF">SCD92_06370</name>
</gene>
<dbReference type="PANTHER" id="PTHR10491">
    <property type="entry name" value="DTDP-4-DEHYDRORHAMNOSE REDUCTASE"/>
    <property type="match status" value="1"/>
</dbReference>
<dbReference type="SUPFAM" id="SSF51735">
    <property type="entry name" value="NAD(P)-binding Rossmann-fold domains"/>
    <property type="match status" value="1"/>
</dbReference>
<dbReference type="InterPro" id="IPR036291">
    <property type="entry name" value="NAD(P)-bd_dom_sf"/>
</dbReference>
<comment type="catalytic activity">
    <reaction evidence="5 6">
        <text>dTDP-beta-L-rhamnose + NADP(+) = dTDP-4-dehydro-beta-L-rhamnose + NADPH + H(+)</text>
        <dbReference type="Rhea" id="RHEA:21796"/>
        <dbReference type="ChEBI" id="CHEBI:15378"/>
        <dbReference type="ChEBI" id="CHEBI:57510"/>
        <dbReference type="ChEBI" id="CHEBI:57783"/>
        <dbReference type="ChEBI" id="CHEBI:58349"/>
        <dbReference type="ChEBI" id="CHEBI:62830"/>
        <dbReference type="EC" id="1.1.1.133"/>
    </reaction>
</comment>
<dbReference type="Gene3D" id="3.90.25.10">
    <property type="entry name" value="UDP-galactose 4-epimerase, domain 1"/>
    <property type="match status" value="1"/>
</dbReference>
<comment type="cofactor">
    <cofactor evidence="6">
        <name>Mg(2+)</name>
        <dbReference type="ChEBI" id="CHEBI:18420"/>
    </cofactor>
    <text evidence="6">Binds 1 Mg(2+) ion per monomer.</text>
</comment>
<evidence type="ECO:0000256" key="3">
    <source>
        <dbReference type="ARBA" id="ARBA00012929"/>
    </source>
</evidence>
<keyword evidence="9" id="KW-1185">Reference proteome</keyword>
<comment type="similarity">
    <text evidence="2 6">Belongs to the dTDP-4-dehydrorhamnose reductase family.</text>
</comment>
<evidence type="ECO:0000313" key="8">
    <source>
        <dbReference type="EMBL" id="MDX6848977.1"/>
    </source>
</evidence>
<evidence type="ECO:0000256" key="2">
    <source>
        <dbReference type="ARBA" id="ARBA00010944"/>
    </source>
</evidence>
<dbReference type="InterPro" id="IPR005913">
    <property type="entry name" value="dTDP_dehydrorham_reduct"/>
</dbReference>